<organism evidence="1 2">
    <name type="scientific">Amycolatopsis vastitatis</name>
    <dbReference type="NCBI Taxonomy" id="1905142"/>
    <lineage>
        <taxon>Bacteria</taxon>
        <taxon>Bacillati</taxon>
        <taxon>Actinomycetota</taxon>
        <taxon>Actinomycetes</taxon>
        <taxon>Pseudonocardiales</taxon>
        <taxon>Pseudonocardiaceae</taxon>
        <taxon>Amycolatopsis</taxon>
    </lineage>
</organism>
<proteinExistence type="predicted"/>
<evidence type="ECO:0000313" key="2">
    <source>
        <dbReference type="Proteomes" id="UP000215199"/>
    </source>
</evidence>
<reference evidence="2" key="1">
    <citation type="submission" date="2017-07" db="EMBL/GenBank/DDBJ databases">
        <title>Comparative genome mining reveals phylogenetic distribution patterns of secondary metabolites in Amycolatopsis.</title>
        <authorList>
            <person name="Adamek M."/>
            <person name="Alanjary M."/>
            <person name="Sales-Ortells H."/>
            <person name="Goodfellow M."/>
            <person name="Bull A.T."/>
            <person name="Kalinowski J."/>
            <person name="Ziemert N."/>
        </authorList>
    </citation>
    <scope>NUCLEOTIDE SEQUENCE [LARGE SCALE GENOMIC DNA]</scope>
    <source>
        <strain evidence="2">H5</strain>
    </source>
</reference>
<gene>
    <name evidence="1" type="ORF">CF165_38550</name>
</gene>
<sequence>MHGLTFQSCMTADAPSPNAPHSCVASVSCWPLLPMQQLEVRRGRPRGAGRTRPRKTGADELGLHLVGALAVAVAEVDDAGAERDAPLELDLDFGFRPRVRSAAW</sequence>
<dbReference type="AlphaFoldDB" id="A0A229SS38"/>
<protein>
    <submittedName>
        <fullName evidence="1">Uncharacterized protein</fullName>
    </submittedName>
</protein>
<accession>A0A229SS38</accession>
<dbReference type="Proteomes" id="UP000215199">
    <property type="component" value="Unassembled WGS sequence"/>
</dbReference>
<name>A0A229SS38_9PSEU</name>
<keyword evidence="2" id="KW-1185">Reference proteome</keyword>
<evidence type="ECO:0000313" key="1">
    <source>
        <dbReference type="EMBL" id="OXM61379.1"/>
    </source>
</evidence>
<dbReference type="EMBL" id="NMUL01000047">
    <property type="protein sequence ID" value="OXM61379.1"/>
    <property type="molecule type" value="Genomic_DNA"/>
</dbReference>
<comment type="caution">
    <text evidence="1">The sequence shown here is derived from an EMBL/GenBank/DDBJ whole genome shotgun (WGS) entry which is preliminary data.</text>
</comment>